<dbReference type="SUPFAM" id="SSF47413">
    <property type="entry name" value="lambda repressor-like DNA-binding domains"/>
    <property type="match status" value="1"/>
</dbReference>
<comment type="caution">
    <text evidence="2">The sequence shown here is derived from an EMBL/GenBank/DDBJ whole genome shotgun (WGS) entry which is preliminary data.</text>
</comment>
<dbReference type="EMBL" id="QUSL01000005">
    <property type="protein sequence ID" value="RGD86549.1"/>
    <property type="molecule type" value="Genomic_DNA"/>
</dbReference>
<dbReference type="AlphaFoldDB" id="A0A3E3EFJ4"/>
<reference evidence="2 3" key="1">
    <citation type="submission" date="2018-08" db="EMBL/GenBank/DDBJ databases">
        <title>A genome reference for cultivated species of the human gut microbiota.</title>
        <authorList>
            <person name="Zou Y."/>
            <person name="Xue W."/>
            <person name="Luo G."/>
        </authorList>
    </citation>
    <scope>NUCLEOTIDE SEQUENCE [LARGE SCALE GENOMIC DNA]</scope>
    <source>
        <strain evidence="2 3">OM06-4</strain>
    </source>
</reference>
<proteinExistence type="predicted"/>
<dbReference type="EMBL" id="JAQLKE010000005">
    <property type="protein sequence ID" value="MDB7083006.1"/>
    <property type="molecule type" value="Genomic_DNA"/>
</dbReference>
<evidence type="ECO:0000313" key="2">
    <source>
        <dbReference type="EMBL" id="RGD86549.1"/>
    </source>
</evidence>
<sequence length="65" mass="7744">MNKILKSLMVRYDVTQAMLAEYLELSRKTICTKINDGTFTQVELVKVLEYFRKYDRNISANIFFE</sequence>
<evidence type="ECO:0000313" key="3">
    <source>
        <dbReference type="Proteomes" id="UP000261032"/>
    </source>
</evidence>
<name>A0A3E3EFJ4_9FIRM</name>
<protein>
    <recommendedName>
        <fullName evidence="4">XRE family transcriptional regulator</fullName>
    </recommendedName>
</protein>
<evidence type="ECO:0000313" key="1">
    <source>
        <dbReference type="EMBL" id="MDB7083006.1"/>
    </source>
</evidence>
<dbReference type="RefSeq" id="WP_117580820.1">
    <property type="nucleotide sequence ID" value="NZ_CAXMZD010000002.1"/>
</dbReference>
<dbReference type="GO" id="GO:0003677">
    <property type="term" value="F:DNA binding"/>
    <property type="evidence" value="ECO:0007669"/>
    <property type="project" value="InterPro"/>
</dbReference>
<dbReference type="InterPro" id="IPR010982">
    <property type="entry name" value="Lambda_DNA-bd_dom_sf"/>
</dbReference>
<evidence type="ECO:0008006" key="4">
    <source>
        <dbReference type="Google" id="ProtNLM"/>
    </source>
</evidence>
<gene>
    <name evidence="2" type="ORF">DXB93_05140</name>
    <name evidence="1" type="ORF">PM738_04260</name>
</gene>
<accession>A0A3E3EFJ4</accession>
<dbReference type="Proteomes" id="UP001211987">
    <property type="component" value="Unassembled WGS sequence"/>
</dbReference>
<dbReference type="Proteomes" id="UP000261032">
    <property type="component" value="Unassembled WGS sequence"/>
</dbReference>
<organism evidence="2 3">
    <name type="scientific">Thomasclavelia ramosa</name>
    <dbReference type="NCBI Taxonomy" id="1547"/>
    <lineage>
        <taxon>Bacteria</taxon>
        <taxon>Bacillati</taxon>
        <taxon>Bacillota</taxon>
        <taxon>Erysipelotrichia</taxon>
        <taxon>Erysipelotrichales</taxon>
        <taxon>Coprobacillaceae</taxon>
        <taxon>Thomasclavelia</taxon>
    </lineage>
</organism>
<reference evidence="1" key="2">
    <citation type="submission" date="2023-01" db="EMBL/GenBank/DDBJ databases">
        <title>Human gut microbiome strain richness.</title>
        <authorList>
            <person name="Chen-Liaw A."/>
        </authorList>
    </citation>
    <scope>NUCLEOTIDE SEQUENCE</scope>
    <source>
        <strain evidence="1">1001217st2_G6_1001217B_191108</strain>
    </source>
</reference>